<gene>
    <name evidence="1" type="ORF">ERS007688_04326</name>
</gene>
<protein>
    <submittedName>
        <fullName evidence="1">Uncharacterized protein</fullName>
    </submittedName>
</protein>
<dbReference type="AlphaFoldDB" id="A0A654TU50"/>
<evidence type="ECO:0000313" key="2">
    <source>
        <dbReference type="Proteomes" id="UP000046947"/>
    </source>
</evidence>
<reference evidence="1 2" key="1">
    <citation type="submission" date="2015-03" db="EMBL/GenBank/DDBJ databases">
        <authorList>
            <consortium name="Pathogen Informatics"/>
        </authorList>
    </citation>
    <scope>NUCLEOTIDE SEQUENCE [LARGE SCALE GENOMIC DNA]</scope>
    <source>
        <strain evidence="1 2">H09601792</strain>
    </source>
</reference>
<sequence>MAVAHLAFELRARHQRRHRVDHHDVKRTRADQHVGDLECLFPGVRLADQQRIGVDTELLGIVRIQRVLGVDERRNTTGGLSVGHRVQRHGGLTRRLRAVYLYHPATRQAANAQGHV</sequence>
<organism evidence="1 2">
    <name type="scientific">Mycobacterium tuberculosis</name>
    <dbReference type="NCBI Taxonomy" id="1773"/>
    <lineage>
        <taxon>Bacteria</taxon>
        <taxon>Bacillati</taxon>
        <taxon>Actinomycetota</taxon>
        <taxon>Actinomycetes</taxon>
        <taxon>Mycobacteriales</taxon>
        <taxon>Mycobacteriaceae</taxon>
        <taxon>Mycobacterium</taxon>
        <taxon>Mycobacterium tuberculosis complex</taxon>
    </lineage>
</organism>
<name>A0A654TU50_MYCTX</name>
<evidence type="ECO:0000313" key="1">
    <source>
        <dbReference type="EMBL" id="CFE81860.1"/>
    </source>
</evidence>
<accession>A0A654TU50</accession>
<dbReference type="EMBL" id="CFOH01001228">
    <property type="protein sequence ID" value="CFE81860.1"/>
    <property type="molecule type" value="Genomic_DNA"/>
</dbReference>
<proteinExistence type="predicted"/>
<dbReference type="Proteomes" id="UP000046947">
    <property type="component" value="Unassembled WGS sequence"/>
</dbReference>